<dbReference type="AlphaFoldDB" id="A0A6J4RI25"/>
<reference evidence="1" key="1">
    <citation type="submission" date="2020-02" db="EMBL/GenBank/DDBJ databases">
        <authorList>
            <person name="Meier V. D."/>
        </authorList>
    </citation>
    <scope>NUCLEOTIDE SEQUENCE</scope>
    <source>
        <strain evidence="1">AVDCRST_MAG38</strain>
    </source>
</reference>
<proteinExistence type="predicted"/>
<organism evidence="1">
    <name type="scientific">uncultured Solirubrobacteraceae bacterium</name>
    <dbReference type="NCBI Taxonomy" id="1162706"/>
    <lineage>
        <taxon>Bacteria</taxon>
        <taxon>Bacillati</taxon>
        <taxon>Actinomycetota</taxon>
        <taxon>Thermoleophilia</taxon>
        <taxon>Solirubrobacterales</taxon>
        <taxon>Solirubrobacteraceae</taxon>
        <taxon>environmental samples</taxon>
    </lineage>
</organism>
<sequence length="74" mass="7512">MRLVAFTLVDDPAPRCGVLAHDGARVVDLTEIGVASFADAAARAGRLVRLAAHLLHAPGAAAHLPGAVRLLAPA</sequence>
<feature type="non-terminal residue" evidence="1">
    <location>
        <position position="74"/>
    </location>
</feature>
<dbReference type="EMBL" id="CADCVJ010000076">
    <property type="protein sequence ID" value="CAA9469450.1"/>
    <property type="molecule type" value="Genomic_DNA"/>
</dbReference>
<protein>
    <submittedName>
        <fullName evidence="1">Uncharacterized protein</fullName>
    </submittedName>
</protein>
<accession>A0A6J4RI25</accession>
<evidence type="ECO:0000313" key="1">
    <source>
        <dbReference type="EMBL" id="CAA9469450.1"/>
    </source>
</evidence>
<gene>
    <name evidence="1" type="ORF">AVDCRST_MAG38-1164</name>
</gene>
<name>A0A6J4RI25_9ACTN</name>